<evidence type="ECO:0000256" key="3">
    <source>
        <dbReference type="ARBA" id="ARBA00022692"/>
    </source>
</evidence>
<accession>A0A1V6PYS0</accession>
<comment type="similarity">
    <text evidence="2">Belongs to the major facilitator superfamily. TCR/Tet family.</text>
</comment>
<dbReference type="GO" id="GO:0005886">
    <property type="term" value="C:plasma membrane"/>
    <property type="evidence" value="ECO:0007669"/>
    <property type="project" value="TreeGrafter"/>
</dbReference>
<protein>
    <recommendedName>
        <fullName evidence="10">Major facilitator superfamily (MFS) profile domain-containing protein</fullName>
    </recommendedName>
</protein>
<feature type="transmembrane region" description="Helical" evidence="7">
    <location>
        <begin position="43"/>
        <end position="65"/>
    </location>
</feature>
<keyword evidence="9" id="KW-1185">Reference proteome</keyword>
<evidence type="ECO:0000256" key="1">
    <source>
        <dbReference type="ARBA" id="ARBA00004141"/>
    </source>
</evidence>
<keyword evidence="3 7" id="KW-0812">Transmembrane</keyword>
<comment type="caution">
    <text evidence="8">The sequence shown here is derived from an EMBL/GenBank/DDBJ whole genome shotgun (WGS) entry which is preliminary data.</text>
</comment>
<name>A0A1V6PYS0_9EURO</name>
<dbReference type="EMBL" id="MDYN01000023">
    <property type="protein sequence ID" value="OQD82103.1"/>
    <property type="molecule type" value="Genomic_DNA"/>
</dbReference>
<dbReference type="PANTHER" id="PTHR23501">
    <property type="entry name" value="MAJOR FACILITATOR SUPERFAMILY"/>
    <property type="match status" value="1"/>
</dbReference>
<evidence type="ECO:0000256" key="6">
    <source>
        <dbReference type="SAM" id="MobiDB-lite"/>
    </source>
</evidence>
<evidence type="ECO:0000256" key="2">
    <source>
        <dbReference type="ARBA" id="ARBA00007520"/>
    </source>
</evidence>
<gene>
    <name evidence="8" type="ORF">PENANT_c023G07443</name>
</gene>
<organism evidence="8 9">
    <name type="scientific">Penicillium antarcticum</name>
    <dbReference type="NCBI Taxonomy" id="416450"/>
    <lineage>
        <taxon>Eukaryota</taxon>
        <taxon>Fungi</taxon>
        <taxon>Dikarya</taxon>
        <taxon>Ascomycota</taxon>
        <taxon>Pezizomycotina</taxon>
        <taxon>Eurotiomycetes</taxon>
        <taxon>Eurotiomycetidae</taxon>
        <taxon>Eurotiales</taxon>
        <taxon>Aspergillaceae</taxon>
        <taxon>Penicillium</taxon>
    </lineage>
</organism>
<evidence type="ECO:0008006" key="10">
    <source>
        <dbReference type="Google" id="ProtNLM"/>
    </source>
</evidence>
<feature type="region of interest" description="Disordered" evidence="6">
    <location>
        <begin position="188"/>
        <end position="211"/>
    </location>
</feature>
<evidence type="ECO:0000256" key="5">
    <source>
        <dbReference type="ARBA" id="ARBA00023136"/>
    </source>
</evidence>
<evidence type="ECO:0000313" key="8">
    <source>
        <dbReference type="EMBL" id="OQD82103.1"/>
    </source>
</evidence>
<proteinExistence type="inferred from homology"/>
<reference evidence="9" key="1">
    <citation type="journal article" date="2017" name="Nat. Microbiol.">
        <title>Global analysis of biosynthetic gene clusters reveals vast potential of secondary metabolite production in Penicillium species.</title>
        <authorList>
            <person name="Nielsen J.C."/>
            <person name="Grijseels S."/>
            <person name="Prigent S."/>
            <person name="Ji B."/>
            <person name="Dainat J."/>
            <person name="Nielsen K.F."/>
            <person name="Frisvad J.C."/>
            <person name="Workman M."/>
            <person name="Nielsen J."/>
        </authorList>
    </citation>
    <scope>NUCLEOTIDE SEQUENCE [LARGE SCALE GENOMIC DNA]</scope>
    <source>
        <strain evidence="9">IBT 31811</strain>
    </source>
</reference>
<sequence length="211" mass="22392">MPGKFKEETGNRPTAHARAALIFRGGDIKGVSAVGSDITNIQFILGPVLVSVVSGVGVTVTGYYAPFLIPSSVVSVIETGLVMNFKPTTGHDHWIRYQLCTIIVSVGQNVFANQLKVDLTRDVPDLDPDVLIGSGATSIQQLVFAKDLPAVKNAYSHSLTMAFLVASIMASLMLLGSVAVQSKNIKKRPLEPKGDLQPSATSSGDTKKEVV</sequence>
<dbReference type="PANTHER" id="PTHR23501:SF199">
    <property type="entry name" value="MFS EFFLUX TRANSPORTER INPD-RELATED"/>
    <property type="match status" value="1"/>
</dbReference>
<keyword evidence="5 7" id="KW-0472">Membrane</keyword>
<feature type="transmembrane region" description="Helical" evidence="7">
    <location>
        <begin position="159"/>
        <end position="180"/>
    </location>
</feature>
<evidence type="ECO:0000256" key="4">
    <source>
        <dbReference type="ARBA" id="ARBA00022989"/>
    </source>
</evidence>
<evidence type="ECO:0000256" key="7">
    <source>
        <dbReference type="SAM" id="Phobius"/>
    </source>
</evidence>
<keyword evidence="4 7" id="KW-1133">Transmembrane helix</keyword>
<dbReference type="AlphaFoldDB" id="A0A1V6PYS0"/>
<dbReference type="GO" id="GO:0022857">
    <property type="term" value="F:transmembrane transporter activity"/>
    <property type="evidence" value="ECO:0007669"/>
    <property type="project" value="TreeGrafter"/>
</dbReference>
<dbReference type="Proteomes" id="UP000191672">
    <property type="component" value="Unassembled WGS sequence"/>
</dbReference>
<evidence type="ECO:0000313" key="9">
    <source>
        <dbReference type="Proteomes" id="UP000191672"/>
    </source>
</evidence>
<comment type="subcellular location">
    <subcellularLocation>
        <location evidence="1">Membrane</location>
        <topology evidence="1">Multi-pass membrane protein</topology>
    </subcellularLocation>
</comment>